<protein>
    <submittedName>
        <fullName evidence="3">Uncharacterized protein</fullName>
    </submittedName>
</protein>
<dbReference type="EMBL" id="CH991549">
    <property type="protein sequence ID" value="EDQ90041.1"/>
    <property type="molecule type" value="Genomic_DNA"/>
</dbReference>
<gene>
    <name evidence="3" type="ORF">MONBRDRAFT_25059</name>
</gene>
<keyword evidence="2" id="KW-0812">Transmembrane</keyword>
<accession>A9UXN3</accession>
<evidence type="ECO:0000313" key="3">
    <source>
        <dbReference type="EMBL" id="EDQ90041.1"/>
    </source>
</evidence>
<keyword evidence="2" id="KW-1133">Transmembrane helix</keyword>
<dbReference type="RefSeq" id="XP_001745463.1">
    <property type="nucleotide sequence ID" value="XM_001745411.1"/>
</dbReference>
<keyword evidence="2" id="KW-0472">Membrane</keyword>
<organism evidence="3 4">
    <name type="scientific">Monosiga brevicollis</name>
    <name type="common">Choanoflagellate</name>
    <dbReference type="NCBI Taxonomy" id="81824"/>
    <lineage>
        <taxon>Eukaryota</taxon>
        <taxon>Choanoflagellata</taxon>
        <taxon>Craspedida</taxon>
        <taxon>Salpingoecidae</taxon>
        <taxon>Monosiga</taxon>
    </lineage>
</organism>
<dbReference type="KEGG" id="mbr:MONBRDRAFT_25059"/>
<evidence type="ECO:0000313" key="4">
    <source>
        <dbReference type="Proteomes" id="UP000001357"/>
    </source>
</evidence>
<evidence type="ECO:0000256" key="2">
    <source>
        <dbReference type="SAM" id="Phobius"/>
    </source>
</evidence>
<feature type="compositionally biased region" description="Basic residues" evidence="1">
    <location>
        <begin position="1"/>
        <end position="14"/>
    </location>
</feature>
<evidence type="ECO:0000256" key="1">
    <source>
        <dbReference type="SAM" id="MobiDB-lite"/>
    </source>
</evidence>
<dbReference type="InParanoid" id="A9UXN3"/>
<feature type="non-terminal residue" evidence="3">
    <location>
        <position position="1"/>
    </location>
</feature>
<name>A9UXN3_MONBE</name>
<feature type="transmembrane region" description="Helical" evidence="2">
    <location>
        <begin position="29"/>
        <end position="56"/>
    </location>
</feature>
<sequence>RYHHLSTHTRKNQHTRPLNNISKHTHSSLFLSLSLSLISSSLFSLLSLLSSLLSLLSLLSSLFSLLSSFSSVSLPSLSLSLSLSLSHFSLSLSLLKEPDTFGLSPE</sequence>
<dbReference type="Proteomes" id="UP000001357">
    <property type="component" value="Unassembled WGS sequence"/>
</dbReference>
<feature type="region of interest" description="Disordered" evidence="1">
    <location>
        <begin position="1"/>
        <end position="20"/>
    </location>
</feature>
<dbReference type="AlphaFoldDB" id="A9UXN3"/>
<dbReference type="GeneID" id="5890678"/>
<proteinExistence type="predicted"/>
<keyword evidence="4" id="KW-1185">Reference proteome</keyword>
<reference evidence="3 4" key="1">
    <citation type="journal article" date="2008" name="Nature">
        <title>The genome of the choanoflagellate Monosiga brevicollis and the origin of metazoans.</title>
        <authorList>
            <consortium name="JGI Sequencing"/>
            <person name="King N."/>
            <person name="Westbrook M.J."/>
            <person name="Young S.L."/>
            <person name="Kuo A."/>
            <person name="Abedin M."/>
            <person name="Chapman J."/>
            <person name="Fairclough S."/>
            <person name="Hellsten U."/>
            <person name="Isogai Y."/>
            <person name="Letunic I."/>
            <person name="Marr M."/>
            <person name="Pincus D."/>
            <person name="Putnam N."/>
            <person name="Rokas A."/>
            <person name="Wright K.J."/>
            <person name="Zuzow R."/>
            <person name="Dirks W."/>
            <person name="Good M."/>
            <person name="Goodstein D."/>
            <person name="Lemons D."/>
            <person name="Li W."/>
            <person name="Lyons J.B."/>
            <person name="Morris A."/>
            <person name="Nichols S."/>
            <person name="Richter D.J."/>
            <person name="Salamov A."/>
            <person name="Bork P."/>
            <person name="Lim W.A."/>
            <person name="Manning G."/>
            <person name="Miller W.T."/>
            <person name="McGinnis W."/>
            <person name="Shapiro H."/>
            <person name="Tjian R."/>
            <person name="Grigoriev I.V."/>
            <person name="Rokhsar D."/>
        </authorList>
    </citation>
    <scope>NUCLEOTIDE SEQUENCE [LARGE SCALE GENOMIC DNA]</scope>
    <source>
        <strain evidence="4">MX1 / ATCC 50154</strain>
    </source>
</reference>